<feature type="transmembrane region" description="Helical" evidence="1">
    <location>
        <begin position="106"/>
        <end position="127"/>
    </location>
</feature>
<evidence type="ECO:0008006" key="4">
    <source>
        <dbReference type="Google" id="ProtNLM"/>
    </source>
</evidence>
<dbReference type="AlphaFoldDB" id="A0A1F6E728"/>
<feature type="transmembrane region" description="Helical" evidence="1">
    <location>
        <begin position="370"/>
        <end position="389"/>
    </location>
</feature>
<keyword evidence="1" id="KW-0812">Transmembrane</keyword>
<sequence length="545" mass="59784">MFALVRRLTAEDAAVLFFGASFFVGIWYALPMVNTITDVWPFGGGVLRAMEAHTLLPGYGVNYGTLSFYLNYAFMTLALAAGYVFSGFDFEVLKTALIQNPSYSLLVPRFVSALTAGVFLLFVHRFLKAHVHSVWWRLALLMLVFGNVLAVLLARSGKMWMLSIALGTVSFIYLYRSLREEASGGRPSRLAFTSVITAFLATANFPFAAVYLVNIPVLFYVFPRTYDSLKPLAYAVALGGALLIGVFALNAGNTIAQVSGFILPLVGIGVESAAAVRLTYFESFIVNARQAIEAFPLLLLALVAVARSGIRDKTLAYLSLLYAAVYIIAVSVVFTSDDGLALNVRHIFPLGFFLTFLLAAFEVPRRWVSGVFLGVGFLIYIYAVALLSVPATYNSAYDYVVATYGNADIRIDEHIFEMTLPMNKASYGLFMPASCGSACEHLRAARDDIAFNPLVVTDLSDPKKAAALPPPDIIVTERAIPGCVPLARFGNAVRDDEIFDIDINLGRMLMPSFYRLRQLGKNVYVYDGTCTQTVSFWPDTAGERQ</sequence>
<gene>
    <name evidence="2" type="ORF">A3C20_00900</name>
</gene>
<dbReference type="EMBL" id="MFLL01000012">
    <property type="protein sequence ID" value="OGG69446.1"/>
    <property type="molecule type" value="Genomic_DNA"/>
</dbReference>
<name>A0A1F6E728_9BACT</name>
<feature type="transmembrane region" description="Helical" evidence="1">
    <location>
        <begin position="190"/>
        <end position="212"/>
    </location>
</feature>
<feature type="transmembrane region" description="Helical" evidence="1">
    <location>
        <begin position="68"/>
        <end position="86"/>
    </location>
</feature>
<organism evidence="2 3">
    <name type="scientific">Candidatus Kaiserbacteria bacterium RIFCSPHIGHO2_02_FULL_55_25</name>
    <dbReference type="NCBI Taxonomy" id="1798498"/>
    <lineage>
        <taxon>Bacteria</taxon>
        <taxon>Candidatus Kaiseribacteriota</taxon>
    </lineage>
</organism>
<comment type="caution">
    <text evidence="2">The sequence shown here is derived from an EMBL/GenBank/DDBJ whole genome shotgun (WGS) entry which is preliminary data.</text>
</comment>
<evidence type="ECO:0000313" key="2">
    <source>
        <dbReference type="EMBL" id="OGG69446.1"/>
    </source>
</evidence>
<feature type="transmembrane region" description="Helical" evidence="1">
    <location>
        <begin position="292"/>
        <end position="310"/>
    </location>
</feature>
<feature type="transmembrane region" description="Helical" evidence="1">
    <location>
        <begin position="346"/>
        <end position="363"/>
    </location>
</feature>
<dbReference type="Proteomes" id="UP000176914">
    <property type="component" value="Unassembled WGS sequence"/>
</dbReference>
<feature type="transmembrane region" description="Helical" evidence="1">
    <location>
        <begin position="315"/>
        <end position="334"/>
    </location>
</feature>
<evidence type="ECO:0000256" key="1">
    <source>
        <dbReference type="SAM" id="Phobius"/>
    </source>
</evidence>
<protein>
    <recommendedName>
        <fullName evidence="4">Glycosyltransferase RgtA/B/C/D-like domain-containing protein</fullName>
    </recommendedName>
</protein>
<feature type="transmembrane region" description="Helical" evidence="1">
    <location>
        <begin position="232"/>
        <end position="249"/>
    </location>
</feature>
<accession>A0A1F6E728</accession>
<keyword evidence="1" id="KW-1133">Transmembrane helix</keyword>
<feature type="transmembrane region" description="Helical" evidence="1">
    <location>
        <begin position="12"/>
        <end position="30"/>
    </location>
</feature>
<feature type="transmembrane region" description="Helical" evidence="1">
    <location>
        <begin position="261"/>
        <end position="280"/>
    </location>
</feature>
<keyword evidence="1" id="KW-0472">Membrane</keyword>
<evidence type="ECO:0000313" key="3">
    <source>
        <dbReference type="Proteomes" id="UP000176914"/>
    </source>
</evidence>
<feature type="transmembrane region" description="Helical" evidence="1">
    <location>
        <begin position="160"/>
        <end position="178"/>
    </location>
</feature>
<feature type="transmembrane region" description="Helical" evidence="1">
    <location>
        <begin position="134"/>
        <end position="154"/>
    </location>
</feature>
<proteinExistence type="predicted"/>
<feature type="transmembrane region" description="Helical" evidence="1">
    <location>
        <begin position="42"/>
        <end position="61"/>
    </location>
</feature>
<reference evidence="2 3" key="1">
    <citation type="journal article" date="2016" name="Nat. Commun.">
        <title>Thousands of microbial genomes shed light on interconnected biogeochemical processes in an aquifer system.</title>
        <authorList>
            <person name="Anantharaman K."/>
            <person name="Brown C.T."/>
            <person name="Hug L.A."/>
            <person name="Sharon I."/>
            <person name="Castelle C.J."/>
            <person name="Probst A.J."/>
            <person name="Thomas B.C."/>
            <person name="Singh A."/>
            <person name="Wilkins M.J."/>
            <person name="Karaoz U."/>
            <person name="Brodie E.L."/>
            <person name="Williams K.H."/>
            <person name="Hubbard S.S."/>
            <person name="Banfield J.F."/>
        </authorList>
    </citation>
    <scope>NUCLEOTIDE SEQUENCE [LARGE SCALE GENOMIC DNA]</scope>
</reference>